<dbReference type="SMART" id="SM00448">
    <property type="entry name" value="REC"/>
    <property type="match status" value="2"/>
</dbReference>
<feature type="modified residue" description="4-aspartylphosphate" evidence="6">
    <location>
        <position position="637"/>
    </location>
</feature>
<dbReference type="Gene3D" id="3.40.50.2300">
    <property type="match status" value="2"/>
</dbReference>
<evidence type="ECO:0000313" key="9">
    <source>
        <dbReference type="EMBL" id="WDE12459.1"/>
    </source>
</evidence>
<dbReference type="SMART" id="SM00388">
    <property type="entry name" value="HisKA"/>
    <property type="match status" value="1"/>
</dbReference>
<dbReference type="Gene3D" id="3.30.565.10">
    <property type="entry name" value="Histidine kinase-like ATPase, C-terminal domain"/>
    <property type="match status" value="1"/>
</dbReference>
<dbReference type="CDD" id="cd17546">
    <property type="entry name" value="REC_hyHK_CKI1_RcsC-like"/>
    <property type="match status" value="1"/>
</dbReference>
<dbReference type="SMART" id="SM00387">
    <property type="entry name" value="HATPase_c"/>
    <property type="match status" value="1"/>
</dbReference>
<dbReference type="PROSITE" id="PS50110">
    <property type="entry name" value="RESPONSE_REGULATORY"/>
    <property type="match status" value="2"/>
</dbReference>
<organism evidence="9 10">
    <name type="scientific">Thalassomonas haliotis</name>
    <dbReference type="NCBI Taxonomy" id="485448"/>
    <lineage>
        <taxon>Bacteria</taxon>
        <taxon>Pseudomonadati</taxon>
        <taxon>Pseudomonadota</taxon>
        <taxon>Gammaproteobacteria</taxon>
        <taxon>Alteromonadales</taxon>
        <taxon>Colwelliaceae</taxon>
        <taxon>Thalassomonas</taxon>
    </lineage>
</organism>
<keyword evidence="10" id="KW-1185">Reference proteome</keyword>
<dbReference type="InterPro" id="IPR003661">
    <property type="entry name" value="HisK_dim/P_dom"/>
</dbReference>
<dbReference type="RefSeq" id="WP_274052739.1">
    <property type="nucleotide sequence ID" value="NZ_CP059693.1"/>
</dbReference>
<comment type="catalytic activity">
    <reaction evidence="1">
        <text>ATP + protein L-histidine = ADP + protein N-phospho-L-histidine.</text>
        <dbReference type="EC" id="2.7.13.3"/>
    </reaction>
</comment>
<evidence type="ECO:0000259" key="7">
    <source>
        <dbReference type="PROSITE" id="PS50109"/>
    </source>
</evidence>
<dbReference type="CDD" id="cd00082">
    <property type="entry name" value="HisKA"/>
    <property type="match status" value="1"/>
</dbReference>
<dbReference type="InterPro" id="IPR021800">
    <property type="entry name" value="DUF3369"/>
</dbReference>
<dbReference type="Gene3D" id="1.10.287.130">
    <property type="match status" value="1"/>
</dbReference>
<evidence type="ECO:0000256" key="3">
    <source>
        <dbReference type="ARBA" id="ARBA00022553"/>
    </source>
</evidence>
<reference evidence="9 10" key="1">
    <citation type="journal article" date="2022" name="Mar. Drugs">
        <title>Bioassay-Guided Fractionation Leads to the Detection of Cholic Acid Generated by the Rare Thalassomonas sp.</title>
        <authorList>
            <person name="Pheiffer F."/>
            <person name="Schneider Y.K."/>
            <person name="Hansen E.H."/>
            <person name="Andersen J.H."/>
            <person name="Isaksson J."/>
            <person name="Busche T."/>
            <person name="R C."/>
            <person name="Kalinowski J."/>
            <person name="Zyl L.V."/>
            <person name="Trindade M."/>
        </authorList>
    </citation>
    <scope>NUCLEOTIDE SEQUENCE [LARGE SCALE GENOMIC DNA]</scope>
    <source>
        <strain evidence="9 10">A5K-61T</strain>
    </source>
</reference>
<dbReference type="SUPFAM" id="SSF47384">
    <property type="entry name" value="Homodimeric domain of signal transducing histidine kinase"/>
    <property type="match status" value="1"/>
</dbReference>
<evidence type="ECO:0000256" key="5">
    <source>
        <dbReference type="ARBA" id="ARBA00022777"/>
    </source>
</evidence>
<keyword evidence="5" id="KW-0418">Kinase</keyword>
<evidence type="ECO:0000259" key="8">
    <source>
        <dbReference type="PROSITE" id="PS50110"/>
    </source>
</evidence>
<feature type="domain" description="Response regulatory" evidence="8">
    <location>
        <begin position="588"/>
        <end position="704"/>
    </location>
</feature>
<dbReference type="CDD" id="cd16922">
    <property type="entry name" value="HATPase_EvgS-ArcB-TorS-like"/>
    <property type="match status" value="1"/>
</dbReference>
<evidence type="ECO:0000256" key="4">
    <source>
        <dbReference type="ARBA" id="ARBA00022679"/>
    </source>
</evidence>
<dbReference type="InterPro" id="IPR036890">
    <property type="entry name" value="HATPase_C_sf"/>
</dbReference>
<dbReference type="EC" id="2.7.13.3" evidence="2"/>
<name>A0ABY7VGX3_9GAMM</name>
<dbReference type="Pfam" id="PF00512">
    <property type="entry name" value="HisKA"/>
    <property type="match status" value="1"/>
</dbReference>
<dbReference type="PANTHER" id="PTHR43047:SF64">
    <property type="entry name" value="HISTIDINE KINASE CONTAINING CHEY-HOMOLOGOUS RECEIVER DOMAIN AND PAS DOMAIN-RELATED"/>
    <property type="match status" value="1"/>
</dbReference>
<dbReference type="Pfam" id="PF02518">
    <property type="entry name" value="HATPase_c"/>
    <property type="match status" value="1"/>
</dbReference>
<accession>A0ABY7VGX3</accession>
<dbReference type="PROSITE" id="PS50109">
    <property type="entry name" value="HIS_KIN"/>
    <property type="match status" value="1"/>
</dbReference>
<evidence type="ECO:0000256" key="2">
    <source>
        <dbReference type="ARBA" id="ARBA00012438"/>
    </source>
</evidence>
<protein>
    <recommendedName>
        <fullName evidence="2">histidine kinase</fullName>
        <ecNumber evidence="2">2.7.13.3</ecNumber>
    </recommendedName>
</protein>
<dbReference type="PANTHER" id="PTHR43047">
    <property type="entry name" value="TWO-COMPONENT HISTIDINE PROTEIN KINASE"/>
    <property type="match status" value="1"/>
</dbReference>
<keyword evidence="3 6" id="KW-0597">Phosphoprotein</keyword>
<sequence length="797" mass="89894">MDIDDTINFADEDDDEAICSSHPWKVLIVDDEPGVHDVTKLALQDLVFKDRPLEFMHAYSGKEAREILANSQDIALTLLDVVMETLSAGLDTAKYIRNEINNHLIRIVLRTGQPGYAPEKEIIQNYDINDYKNKTELSRDKLCTTIISALRGYEDLLNAETYRLAQAKIIENSKHLITSAHHDTFIQRLTDRLDDLLPLGDIYAQSSPEFMLMSEGDHVPQIFQRSQSITDPDTWLEPYPDMLQEAVDSNALVIRDKYALLLFYQKDQQLTYLALKYQEEISELEEQMLAVLMHNIKISYSNTNLQQSLTEINSQLEIKIDARTRALKKASEAAEQASQAKSQFLATMSHEIRTPMNAILGFTQLLQRAPDTTPASIDTLNKISKAGNHLMEIINDVLEISKIEAGAMELKTISFDLSDLVDDISQMFSFRCEQKNISWQLFYDNSQNIQVYGDQGKIRQVLINLLGNAVKFIDHGEIKLQITSPKPDYYRFEVTDTGPGMSAGEIKTLFSTFTQGQVGAEKGGTGLGLAIAHNQVDLMGGKLEVESALGHGARFFFTIPLPMSQEALVEKLSGEIENVRVKPPHKVHALVVDDVEANRDILTGLLTETGVDVTEAVDGKDSIEKLRQQSFDIVFMDILMPVMRGDEAIKVIREELMLTKLHCIAISAYSLSHEVPYYIGIGFDQFISKPFMFSEVYNSLLTYGPHLFEKCEKVSGDEAQESSPPIALDQYSIDKERYDDIKNSAQLNRSSHVREILTQLAAQSPEDKLLAEHLMQFIDNYDMDGLLQALEEIRCDE</sequence>
<dbReference type="SUPFAM" id="SSF52172">
    <property type="entry name" value="CheY-like"/>
    <property type="match status" value="2"/>
</dbReference>
<dbReference type="InterPro" id="IPR011006">
    <property type="entry name" value="CheY-like_superfamily"/>
</dbReference>
<evidence type="ECO:0000256" key="1">
    <source>
        <dbReference type="ARBA" id="ARBA00000085"/>
    </source>
</evidence>
<feature type="domain" description="Histidine kinase" evidence="7">
    <location>
        <begin position="347"/>
        <end position="563"/>
    </location>
</feature>
<feature type="domain" description="Response regulatory" evidence="8">
    <location>
        <begin position="25"/>
        <end position="149"/>
    </location>
</feature>
<proteinExistence type="predicted"/>
<feature type="modified residue" description="4-aspartylphosphate" evidence="6">
    <location>
        <position position="80"/>
    </location>
</feature>
<dbReference type="Pfam" id="PF11849">
    <property type="entry name" value="DUF3369"/>
    <property type="match status" value="1"/>
</dbReference>
<evidence type="ECO:0000313" key="10">
    <source>
        <dbReference type="Proteomes" id="UP001215231"/>
    </source>
</evidence>
<dbReference type="Proteomes" id="UP001215231">
    <property type="component" value="Chromosome"/>
</dbReference>
<dbReference type="Pfam" id="PF00072">
    <property type="entry name" value="Response_reg"/>
    <property type="match status" value="1"/>
</dbReference>
<dbReference type="SUPFAM" id="SSF55874">
    <property type="entry name" value="ATPase domain of HSP90 chaperone/DNA topoisomerase II/histidine kinase"/>
    <property type="match status" value="1"/>
</dbReference>
<dbReference type="PRINTS" id="PR00344">
    <property type="entry name" value="BCTRLSENSOR"/>
</dbReference>
<dbReference type="InterPro" id="IPR004358">
    <property type="entry name" value="Sig_transdc_His_kin-like_C"/>
</dbReference>
<keyword evidence="4" id="KW-0808">Transferase</keyword>
<dbReference type="InterPro" id="IPR005467">
    <property type="entry name" value="His_kinase_dom"/>
</dbReference>
<dbReference type="InterPro" id="IPR001789">
    <property type="entry name" value="Sig_transdc_resp-reg_receiver"/>
</dbReference>
<dbReference type="InterPro" id="IPR036097">
    <property type="entry name" value="HisK_dim/P_sf"/>
</dbReference>
<dbReference type="InterPro" id="IPR003594">
    <property type="entry name" value="HATPase_dom"/>
</dbReference>
<evidence type="ECO:0000256" key="6">
    <source>
        <dbReference type="PROSITE-ProRule" id="PRU00169"/>
    </source>
</evidence>
<gene>
    <name evidence="9" type="ORF">H3N35_02960</name>
</gene>
<dbReference type="EMBL" id="CP059693">
    <property type="protein sequence ID" value="WDE12459.1"/>
    <property type="molecule type" value="Genomic_DNA"/>
</dbReference>